<dbReference type="AlphaFoldDB" id="A0A1I7YL95"/>
<keyword evidence="2" id="KW-1185">Reference proteome</keyword>
<evidence type="ECO:0000259" key="1">
    <source>
        <dbReference type="Pfam" id="PF04155"/>
    </source>
</evidence>
<organism evidence="2 3">
    <name type="scientific">Steinernema glaseri</name>
    <dbReference type="NCBI Taxonomy" id="37863"/>
    <lineage>
        <taxon>Eukaryota</taxon>
        <taxon>Metazoa</taxon>
        <taxon>Ecdysozoa</taxon>
        <taxon>Nematoda</taxon>
        <taxon>Chromadorea</taxon>
        <taxon>Rhabditida</taxon>
        <taxon>Tylenchina</taxon>
        <taxon>Panagrolaimomorpha</taxon>
        <taxon>Strongyloidoidea</taxon>
        <taxon>Steinernematidae</taxon>
        <taxon>Steinernema</taxon>
    </lineage>
</organism>
<dbReference type="Pfam" id="PF04155">
    <property type="entry name" value="Ground-like"/>
    <property type="match status" value="1"/>
</dbReference>
<name>A0A1I7YL95_9BILA</name>
<evidence type="ECO:0000313" key="3">
    <source>
        <dbReference type="WBParaSite" id="L893_g17255.t1"/>
    </source>
</evidence>
<sequence length="70" mass="7931">MFKASYKAPFQNTTQDVSESKRKIQKAAQEALESRVDVVCGRGEFSYTVHTDTFCLESVEDVTCYAFKPL</sequence>
<proteinExistence type="predicted"/>
<reference evidence="3" key="1">
    <citation type="submission" date="2016-11" db="UniProtKB">
        <authorList>
            <consortium name="WormBaseParasite"/>
        </authorList>
    </citation>
    <scope>IDENTIFICATION</scope>
</reference>
<protein>
    <submittedName>
        <fullName evidence="3">Ground-like domain-containing protein</fullName>
    </submittedName>
</protein>
<accession>A0A1I7YL95</accession>
<dbReference type="InterPro" id="IPR007284">
    <property type="entry name" value="Ground-like_dom"/>
</dbReference>
<evidence type="ECO:0000313" key="2">
    <source>
        <dbReference type="Proteomes" id="UP000095287"/>
    </source>
</evidence>
<dbReference type="Proteomes" id="UP000095287">
    <property type="component" value="Unplaced"/>
</dbReference>
<feature type="domain" description="Ground-like" evidence="1">
    <location>
        <begin position="11"/>
        <end position="67"/>
    </location>
</feature>
<dbReference type="WBParaSite" id="L893_g17255.t1">
    <property type="protein sequence ID" value="L893_g17255.t1"/>
    <property type="gene ID" value="L893_g17255"/>
</dbReference>